<protein>
    <submittedName>
        <fullName evidence="2">Uncharacterized protein</fullName>
    </submittedName>
</protein>
<keyword evidence="1" id="KW-1133">Transmembrane helix</keyword>
<proteinExistence type="predicted"/>
<evidence type="ECO:0000313" key="3">
    <source>
        <dbReference type="Proteomes" id="UP000319783"/>
    </source>
</evidence>
<accession>A0A533QF97</accession>
<organism evidence="2 3">
    <name type="scientific">Candidatus Jettenia ecosi</name>
    <dbReference type="NCBI Taxonomy" id="2494326"/>
    <lineage>
        <taxon>Bacteria</taxon>
        <taxon>Pseudomonadati</taxon>
        <taxon>Planctomycetota</taxon>
        <taxon>Candidatus Brocadiia</taxon>
        <taxon>Candidatus Brocadiales</taxon>
        <taxon>Candidatus Brocadiaceae</taxon>
        <taxon>Candidatus Jettenia</taxon>
    </lineage>
</organism>
<sequence length="114" mass="13397">MENKEKAGQVSVWEKVKIVTTAIMTIIIPILIALIGNWYTQAIKERETQLRYIELSINILSQEPSDKNRNIRSWAINIINEYAPKHLEEETKNELKLKTRLPETQKFYIQQSVK</sequence>
<feature type="transmembrane region" description="Helical" evidence="1">
    <location>
        <begin position="18"/>
        <end position="39"/>
    </location>
</feature>
<reference evidence="2 3" key="1">
    <citation type="submission" date="2019-04" db="EMBL/GenBank/DDBJ databases">
        <title>Genome of a novel bacterium Candidatus Jettenia ecosi reconstructed from metagenome of an anammox bioreactor.</title>
        <authorList>
            <person name="Mardanov A.V."/>
            <person name="Beletsky A.V."/>
            <person name="Ravin N.V."/>
            <person name="Botchkova E.A."/>
            <person name="Litti Y.V."/>
            <person name="Nozhevnikova A.N."/>
        </authorList>
    </citation>
    <scope>NUCLEOTIDE SEQUENCE [LARGE SCALE GENOMIC DNA]</scope>
    <source>
        <strain evidence="2">J2</strain>
    </source>
</reference>
<gene>
    <name evidence="2" type="ORF">JETT_0263</name>
</gene>
<name>A0A533QF97_9BACT</name>
<evidence type="ECO:0000256" key="1">
    <source>
        <dbReference type="SAM" id="Phobius"/>
    </source>
</evidence>
<dbReference type="AlphaFoldDB" id="A0A533QF97"/>
<comment type="caution">
    <text evidence="2">The sequence shown here is derived from an EMBL/GenBank/DDBJ whole genome shotgun (WGS) entry which is preliminary data.</text>
</comment>
<dbReference type="Proteomes" id="UP000319783">
    <property type="component" value="Unassembled WGS sequence"/>
</dbReference>
<evidence type="ECO:0000313" key="2">
    <source>
        <dbReference type="EMBL" id="TLD43445.1"/>
    </source>
</evidence>
<keyword evidence="1" id="KW-0472">Membrane</keyword>
<keyword evidence="1" id="KW-0812">Transmembrane</keyword>
<dbReference type="EMBL" id="SULG01000003">
    <property type="protein sequence ID" value="TLD43445.1"/>
    <property type="molecule type" value="Genomic_DNA"/>
</dbReference>